<accession>A0A0G4E582</accession>
<reference evidence="2" key="2">
    <citation type="submission" date="2015-06" db="EMBL/GenBank/DDBJ databases">
        <title>Environmentally co-occuring mercury resistance plasmids are genetically and phenotypically diverse and confer variable context-dependent fitness effects.</title>
        <authorList>
            <person name="Hall J.P.J."/>
            <person name="Harrison E."/>
            <person name="Lilley A.K."/>
            <person name="Paterson S."/>
            <person name="Spiers A.J."/>
            <person name="Brockhurst M.A."/>
        </authorList>
    </citation>
    <scope>NUCLEOTIDE SEQUENCE [LARGE SCALE GENOMIC DNA]</scope>
    <source>
        <strain evidence="2">SBW25</strain>
        <plasmid evidence="2">pQBR57</plasmid>
    </source>
</reference>
<dbReference type="EMBL" id="LN713926">
    <property type="protein sequence ID" value="CEK42329.1"/>
    <property type="molecule type" value="Genomic_DNA"/>
</dbReference>
<protein>
    <submittedName>
        <fullName evidence="2">Uncharacterized protein</fullName>
    </submittedName>
</protein>
<gene>
    <name evidence="2" type="ORF">PQBR57_0376</name>
</gene>
<feature type="transmembrane region" description="Helical" evidence="1">
    <location>
        <begin position="73"/>
        <end position="91"/>
    </location>
</feature>
<feature type="transmembrane region" description="Helical" evidence="1">
    <location>
        <begin position="7"/>
        <end position="26"/>
    </location>
</feature>
<keyword evidence="2" id="KW-0614">Plasmid</keyword>
<evidence type="ECO:0000313" key="2">
    <source>
        <dbReference type="EMBL" id="CEK42329.1"/>
    </source>
</evidence>
<name>A0A0G4E582_PSEFS</name>
<keyword evidence="1" id="KW-0812">Transmembrane</keyword>
<geneLocation type="plasmid" evidence="2">
    <name>pQBR57</name>
</geneLocation>
<evidence type="ECO:0000256" key="1">
    <source>
        <dbReference type="SAM" id="Phobius"/>
    </source>
</evidence>
<feature type="transmembrane region" description="Helical" evidence="1">
    <location>
        <begin position="46"/>
        <end position="61"/>
    </location>
</feature>
<proteinExistence type="predicted"/>
<sequence>MSSRSDIGGVLAIGLLAVLAVFLAFLVKVSSLMGLPFLTVMENARVLWVGPGLLFAVFLIEKTGMQLPIRLENTWPVIVGVFWIAIQRLLVMKVEQTALEDDIGVSYGLSASPVDYPWYAQSWALWGIFIAIIVVGYCIRNSRSRF</sequence>
<reference evidence="2" key="1">
    <citation type="submission" date="2014-12" db="EMBL/GenBank/DDBJ databases">
        <authorList>
            <person name="Hall J."/>
        </authorList>
    </citation>
    <scope>NUCLEOTIDE SEQUENCE [LARGE SCALE GENOMIC DNA]</scope>
    <source>
        <strain evidence="2">SBW25</strain>
        <plasmid evidence="2">pQBR57</plasmid>
    </source>
</reference>
<keyword evidence="1" id="KW-1133">Transmembrane helix</keyword>
<dbReference type="AlphaFoldDB" id="A0A0G4E582"/>
<keyword evidence="1" id="KW-0472">Membrane</keyword>
<feature type="transmembrane region" description="Helical" evidence="1">
    <location>
        <begin position="118"/>
        <end position="139"/>
    </location>
</feature>
<dbReference type="RefSeq" id="WP_192963486.1">
    <property type="nucleotide sequence ID" value="NZ_LN713926.1"/>
</dbReference>
<organism evidence="2">
    <name type="scientific">Pseudomonas fluorescens (strain SBW25)</name>
    <dbReference type="NCBI Taxonomy" id="216595"/>
    <lineage>
        <taxon>Bacteria</taxon>
        <taxon>Pseudomonadati</taxon>
        <taxon>Pseudomonadota</taxon>
        <taxon>Gammaproteobacteria</taxon>
        <taxon>Pseudomonadales</taxon>
        <taxon>Pseudomonadaceae</taxon>
        <taxon>Pseudomonas</taxon>
    </lineage>
</organism>